<keyword evidence="7" id="KW-0472">Membrane</keyword>
<evidence type="ECO:0000259" key="9">
    <source>
        <dbReference type="Pfam" id="PF08281"/>
    </source>
</evidence>
<keyword evidence="4 6" id="KW-0238">DNA-binding</keyword>
<dbReference type="EMBL" id="PDWW01000002">
    <property type="protein sequence ID" value="KAF1726947.1"/>
    <property type="molecule type" value="Genomic_DNA"/>
</dbReference>
<dbReference type="PANTHER" id="PTHR43133:SF25">
    <property type="entry name" value="RNA POLYMERASE SIGMA FACTOR RFAY-RELATED"/>
    <property type="match status" value="1"/>
</dbReference>
<evidence type="ECO:0000256" key="7">
    <source>
        <dbReference type="SAM" id="Phobius"/>
    </source>
</evidence>
<gene>
    <name evidence="10" type="ORF">CSC78_02260</name>
</gene>
<keyword evidence="7" id="KW-1133">Transmembrane helix</keyword>
<dbReference type="NCBIfam" id="TIGR02937">
    <property type="entry name" value="sigma70-ECF"/>
    <property type="match status" value="1"/>
</dbReference>
<organism evidence="10 11">
    <name type="scientific">Pseudoxanthomonas japonensis</name>
    <dbReference type="NCBI Taxonomy" id="69284"/>
    <lineage>
        <taxon>Bacteria</taxon>
        <taxon>Pseudomonadati</taxon>
        <taxon>Pseudomonadota</taxon>
        <taxon>Gammaproteobacteria</taxon>
        <taxon>Lysobacterales</taxon>
        <taxon>Lysobacteraceae</taxon>
        <taxon>Pseudoxanthomonas</taxon>
    </lineage>
</organism>
<evidence type="ECO:0000256" key="2">
    <source>
        <dbReference type="ARBA" id="ARBA00023015"/>
    </source>
</evidence>
<keyword evidence="7" id="KW-0812">Transmembrane</keyword>
<dbReference type="Pfam" id="PF08281">
    <property type="entry name" value="Sigma70_r4_2"/>
    <property type="match status" value="1"/>
</dbReference>
<dbReference type="Pfam" id="PF04542">
    <property type="entry name" value="Sigma70_r2"/>
    <property type="match status" value="1"/>
</dbReference>
<dbReference type="InterPro" id="IPR013249">
    <property type="entry name" value="RNA_pol_sigma70_r4_t2"/>
</dbReference>
<accession>A0ABQ6ZL25</accession>
<dbReference type="PROSITE" id="PS01063">
    <property type="entry name" value="SIGMA70_ECF"/>
    <property type="match status" value="1"/>
</dbReference>
<keyword evidence="11" id="KW-1185">Reference proteome</keyword>
<keyword evidence="2 6" id="KW-0805">Transcription regulation</keyword>
<comment type="caution">
    <text evidence="10">The sequence shown here is derived from an EMBL/GenBank/DDBJ whole genome shotgun (WGS) entry which is preliminary data.</text>
</comment>
<dbReference type="InterPro" id="IPR014284">
    <property type="entry name" value="RNA_pol_sigma-70_dom"/>
</dbReference>
<feature type="transmembrane region" description="Helical" evidence="7">
    <location>
        <begin position="239"/>
        <end position="258"/>
    </location>
</feature>
<keyword evidence="3 6" id="KW-0731">Sigma factor</keyword>
<feature type="domain" description="RNA polymerase sigma factor 70 region 4 type 2" evidence="9">
    <location>
        <begin position="132"/>
        <end position="178"/>
    </location>
</feature>
<protein>
    <recommendedName>
        <fullName evidence="6">RNA polymerase sigma factor</fullName>
    </recommendedName>
</protein>
<comment type="similarity">
    <text evidence="1 6">Belongs to the sigma-70 factor family. ECF subfamily.</text>
</comment>
<evidence type="ECO:0000256" key="1">
    <source>
        <dbReference type="ARBA" id="ARBA00010641"/>
    </source>
</evidence>
<dbReference type="InterPro" id="IPR036388">
    <property type="entry name" value="WH-like_DNA-bd_sf"/>
</dbReference>
<evidence type="ECO:0000259" key="8">
    <source>
        <dbReference type="Pfam" id="PF04542"/>
    </source>
</evidence>
<evidence type="ECO:0000313" key="11">
    <source>
        <dbReference type="Proteomes" id="UP000781710"/>
    </source>
</evidence>
<dbReference type="InterPro" id="IPR007627">
    <property type="entry name" value="RNA_pol_sigma70_r2"/>
</dbReference>
<dbReference type="Gene3D" id="1.10.1740.10">
    <property type="match status" value="1"/>
</dbReference>
<name>A0ABQ6ZL25_9GAMM</name>
<feature type="domain" description="RNA polymerase sigma-70 region 2" evidence="8">
    <location>
        <begin position="29"/>
        <end position="93"/>
    </location>
</feature>
<evidence type="ECO:0000313" key="10">
    <source>
        <dbReference type="EMBL" id="KAF1726947.1"/>
    </source>
</evidence>
<reference evidence="10 11" key="1">
    <citation type="submission" date="2017-10" db="EMBL/GenBank/DDBJ databases">
        <title>Whole genome sequencing of members of genus Pseudoxanthomonas.</title>
        <authorList>
            <person name="Kumar S."/>
            <person name="Bansal K."/>
            <person name="Kaur A."/>
            <person name="Patil P."/>
            <person name="Sharma S."/>
            <person name="Patil P.B."/>
        </authorList>
    </citation>
    <scope>NUCLEOTIDE SEQUENCE [LARGE SCALE GENOMIC DNA]</scope>
    <source>
        <strain evidence="10 11">DSM 17109</strain>
    </source>
</reference>
<dbReference type="InterPro" id="IPR039425">
    <property type="entry name" value="RNA_pol_sigma-70-like"/>
</dbReference>
<evidence type="ECO:0000256" key="5">
    <source>
        <dbReference type="ARBA" id="ARBA00023163"/>
    </source>
</evidence>
<dbReference type="InterPro" id="IPR000838">
    <property type="entry name" value="RNA_pol_sigma70_ECF_CS"/>
</dbReference>
<feature type="transmembrane region" description="Helical" evidence="7">
    <location>
        <begin position="270"/>
        <end position="293"/>
    </location>
</feature>
<feature type="transmembrane region" description="Helical" evidence="7">
    <location>
        <begin position="374"/>
        <end position="397"/>
    </location>
</feature>
<keyword evidence="5 6" id="KW-0804">Transcription</keyword>
<proteinExistence type="inferred from homology"/>
<evidence type="ECO:0000256" key="4">
    <source>
        <dbReference type="ARBA" id="ARBA00023125"/>
    </source>
</evidence>
<evidence type="ECO:0000256" key="6">
    <source>
        <dbReference type="RuleBase" id="RU000716"/>
    </source>
</evidence>
<dbReference type="InterPro" id="IPR013324">
    <property type="entry name" value="RNA_pol_sigma_r3/r4-like"/>
</dbReference>
<dbReference type="CDD" id="cd06171">
    <property type="entry name" value="Sigma70_r4"/>
    <property type="match status" value="1"/>
</dbReference>
<dbReference type="SUPFAM" id="SSF88659">
    <property type="entry name" value="Sigma3 and sigma4 domains of RNA polymerase sigma factors"/>
    <property type="match status" value="1"/>
</dbReference>
<dbReference type="RefSeq" id="WP_162336296.1">
    <property type="nucleotide sequence ID" value="NZ_JBHSRQ010000004.1"/>
</dbReference>
<dbReference type="Proteomes" id="UP000781710">
    <property type="component" value="Unassembled WGS sequence"/>
</dbReference>
<sequence length="404" mass="43524">MNAVALDLMLQVELPAATRGSQEAYGRIVHACQNTVTAIALAITRDVQASEDIAQEAFLKAWQQLDRLKNSASFLPWLRQITRNLARDWLRAQHGRPMSGEVAEIAIGMAADPGPTPAERLLQTEEELVATEIISSLPEDSRETLLLFYREGQSSQQVADLLGLSDAAVRKRLSRARAMVRDELLQRFGEFARATAPTAAFTMIVLGGLVGAMPAASAATVIGSGVLGSGLIGKISTGGLTTGGVTGGVAGGSLGVIFEQVTQHPASLSGLVGGVIGGLIGYAFTWWYLARFCQTAQERQQVRRFMTLNTVTGSAWLFCLMLATLLTTGWQAIAITTAVGLSAVNYQYLAILPRIMDPILVRPDNQRRRRGYDYLLGKQAIMMTSLFTLGAIAFVLIRTGRLTL</sequence>
<feature type="transmembrane region" description="Helical" evidence="7">
    <location>
        <begin position="200"/>
        <end position="227"/>
    </location>
</feature>
<dbReference type="SUPFAM" id="SSF88946">
    <property type="entry name" value="Sigma2 domain of RNA polymerase sigma factors"/>
    <property type="match status" value="1"/>
</dbReference>
<evidence type="ECO:0000256" key="3">
    <source>
        <dbReference type="ARBA" id="ARBA00023082"/>
    </source>
</evidence>
<feature type="transmembrane region" description="Helical" evidence="7">
    <location>
        <begin position="305"/>
        <end position="326"/>
    </location>
</feature>
<dbReference type="Gene3D" id="1.10.10.10">
    <property type="entry name" value="Winged helix-like DNA-binding domain superfamily/Winged helix DNA-binding domain"/>
    <property type="match status" value="1"/>
</dbReference>
<dbReference type="PANTHER" id="PTHR43133">
    <property type="entry name" value="RNA POLYMERASE ECF-TYPE SIGMA FACTO"/>
    <property type="match status" value="1"/>
</dbReference>
<dbReference type="InterPro" id="IPR013325">
    <property type="entry name" value="RNA_pol_sigma_r2"/>
</dbReference>